<evidence type="ECO:0000256" key="4">
    <source>
        <dbReference type="RuleBase" id="RU003690"/>
    </source>
</evidence>
<organism evidence="7 8">
    <name type="scientific">Crotalaria pallida</name>
    <name type="common">Smooth rattlebox</name>
    <name type="synonym">Crotalaria striata</name>
    <dbReference type="NCBI Taxonomy" id="3830"/>
    <lineage>
        <taxon>Eukaryota</taxon>
        <taxon>Viridiplantae</taxon>
        <taxon>Streptophyta</taxon>
        <taxon>Embryophyta</taxon>
        <taxon>Tracheophyta</taxon>
        <taxon>Spermatophyta</taxon>
        <taxon>Magnoliopsida</taxon>
        <taxon>eudicotyledons</taxon>
        <taxon>Gunneridae</taxon>
        <taxon>Pentapetalae</taxon>
        <taxon>rosids</taxon>
        <taxon>fabids</taxon>
        <taxon>Fabales</taxon>
        <taxon>Fabaceae</taxon>
        <taxon>Papilionoideae</taxon>
        <taxon>50 kb inversion clade</taxon>
        <taxon>genistoids sensu lato</taxon>
        <taxon>core genistoids</taxon>
        <taxon>Crotalarieae</taxon>
        <taxon>Crotalaria</taxon>
    </lineage>
</organism>
<evidence type="ECO:0008006" key="9">
    <source>
        <dbReference type="Google" id="ProtNLM"/>
    </source>
</evidence>
<sequence length="151" mass="16919">MALKRDVVLVLALMVVFHFEIQICTFEMNRKDFPDDFIFGTASSAAQFEGAANEDGKGQSVWDTFSHIPGKIRDFSNVDVGVDQYHRFKTGLGPAVIGPQGRLQQRERGTSRPRGRLLLASTGGDSKVTGGWVDRWRLYHTRLKDGPDYTD</sequence>
<comment type="caution">
    <text evidence="7">The sequence shown here is derived from an EMBL/GenBank/DDBJ whole genome shotgun (WGS) entry which is preliminary data.</text>
</comment>
<dbReference type="GO" id="GO:0008422">
    <property type="term" value="F:beta-glucosidase activity"/>
    <property type="evidence" value="ECO:0007669"/>
    <property type="project" value="TreeGrafter"/>
</dbReference>
<feature type="chain" id="PRO_5042896693" description="Thioglucosidase" evidence="6">
    <location>
        <begin position="19"/>
        <end position="151"/>
    </location>
</feature>
<dbReference type="InterPro" id="IPR001360">
    <property type="entry name" value="Glyco_hydro_1"/>
</dbReference>
<keyword evidence="2" id="KW-0378">Hydrolase</keyword>
<proteinExistence type="inferred from homology"/>
<evidence type="ECO:0000313" key="7">
    <source>
        <dbReference type="EMBL" id="KAK7251934.1"/>
    </source>
</evidence>
<dbReference type="InterPro" id="IPR017853">
    <property type="entry name" value="GH"/>
</dbReference>
<keyword evidence="3" id="KW-0326">Glycosidase</keyword>
<dbReference type="AlphaFoldDB" id="A0AAN9HY06"/>
<dbReference type="Pfam" id="PF00232">
    <property type="entry name" value="Glyco_hydro_1"/>
    <property type="match status" value="1"/>
</dbReference>
<reference evidence="7 8" key="1">
    <citation type="submission" date="2024-01" db="EMBL/GenBank/DDBJ databases">
        <title>The genomes of 5 underutilized Papilionoideae crops provide insights into root nodulation and disease resistanc.</title>
        <authorList>
            <person name="Yuan L."/>
        </authorList>
    </citation>
    <scope>NUCLEOTIDE SEQUENCE [LARGE SCALE GENOMIC DNA]</scope>
    <source>
        <strain evidence="7">ZHUSHIDOU_FW_LH</strain>
        <tissue evidence="7">Leaf</tissue>
    </source>
</reference>
<dbReference type="Proteomes" id="UP001372338">
    <property type="component" value="Unassembled WGS sequence"/>
</dbReference>
<evidence type="ECO:0000256" key="6">
    <source>
        <dbReference type="SAM" id="SignalP"/>
    </source>
</evidence>
<evidence type="ECO:0000256" key="3">
    <source>
        <dbReference type="ARBA" id="ARBA00023295"/>
    </source>
</evidence>
<gene>
    <name evidence="7" type="ORF">RIF29_35554</name>
</gene>
<comment type="similarity">
    <text evidence="1 4">Belongs to the glycosyl hydrolase 1 family.</text>
</comment>
<keyword evidence="8" id="KW-1185">Reference proteome</keyword>
<evidence type="ECO:0000256" key="5">
    <source>
        <dbReference type="SAM" id="MobiDB-lite"/>
    </source>
</evidence>
<dbReference type="PANTHER" id="PTHR10353:SF36">
    <property type="entry name" value="LP05116P"/>
    <property type="match status" value="1"/>
</dbReference>
<dbReference type="EMBL" id="JAYWIO010000007">
    <property type="protein sequence ID" value="KAK7251934.1"/>
    <property type="molecule type" value="Genomic_DNA"/>
</dbReference>
<evidence type="ECO:0000256" key="2">
    <source>
        <dbReference type="ARBA" id="ARBA00022801"/>
    </source>
</evidence>
<dbReference type="GO" id="GO:0005975">
    <property type="term" value="P:carbohydrate metabolic process"/>
    <property type="evidence" value="ECO:0007669"/>
    <property type="project" value="InterPro"/>
</dbReference>
<evidence type="ECO:0000313" key="8">
    <source>
        <dbReference type="Proteomes" id="UP001372338"/>
    </source>
</evidence>
<dbReference type="SUPFAM" id="SSF51445">
    <property type="entry name" value="(Trans)glycosidases"/>
    <property type="match status" value="1"/>
</dbReference>
<name>A0AAN9HY06_CROPI</name>
<protein>
    <recommendedName>
        <fullName evidence="9">Thioglucosidase</fullName>
    </recommendedName>
</protein>
<accession>A0AAN9HY06</accession>
<feature type="signal peptide" evidence="6">
    <location>
        <begin position="1"/>
        <end position="18"/>
    </location>
</feature>
<evidence type="ECO:0000256" key="1">
    <source>
        <dbReference type="ARBA" id="ARBA00010838"/>
    </source>
</evidence>
<keyword evidence="6" id="KW-0732">Signal</keyword>
<dbReference type="PANTHER" id="PTHR10353">
    <property type="entry name" value="GLYCOSYL HYDROLASE"/>
    <property type="match status" value="1"/>
</dbReference>
<feature type="region of interest" description="Disordered" evidence="5">
    <location>
        <begin position="100"/>
        <end position="122"/>
    </location>
</feature>
<dbReference type="Gene3D" id="3.20.20.80">
    <property type="entry name" value="Glycosidases"/>
    <property type="match status" value="1"/>
</dbReference>